<feature type="region of interest" description="Disordered" evidence="11">
    <location>
        <begin position="193"/>
        <end position="212"/>
    </location>
</feature>
<dbReference type="InterPro" id="IPR001650">
    <property type="entry name" value="Helicase_C-like"/>
</dbReference>
<evidence type="ECO:0000256" key="4">
    <source>
        <dbReference type="ARBA" id="ARBA00022801"/>
    </source>
</evidence>
<dbReference type="InterPro" id="IPR049730">
    <property type="entry name" value="SNF2/RAD54-like_C"/>
</dbReference>
<keyword evidence="6" id="KW-0156">Chromatin regulator</keyword>
<dbReference type="InterPro" id="IPR016197">
    <property type="entry name" value="Chromo-like_dom_sf"/>
</dbReference>
<keyword evidence="8" id="KW-0238">DNA-binding</keyword>
<dbReference type="Gene3D" id="1.10.10.60">
    <property type="entry name" value="Homeodomain-like"/>
    <property type="match status" value="1"/>
</dbReference>
<accession>A0A158RDH5</accession>
<organism evidence="16">
    <name type="scientific">Hydatigena taeniaeformis</name>
    <name type="common">Feline tapeworm</name>
    <name type="synonym">Taenia taeniaeformis</name>
    <dbReference type="NCBI Taxonomy" id="6205"/>
    <lineage>
        <taxon>Eukaryota</taxon>
        <taxon>Metazoa</taxon>
        <taxon>Spiralia</taxon>
        <taxon>Lophotrochozoa</taxon>
        <taxon>Platyhelminthes</taxon>
        <taxon>Cestoda</taxon>
        <taxon>Eucestoda</taxon>
        <taxon>Cyclophyllidea</taxon>
        <taxon>Taeniidae</taxon>
        <taxon>Hydatigera</taxon>
    </lineage>
</organism>
<dbReference type="SMART" id="SM00490">
    <property type="entry name" value="HELICc"/>
    <property type="match status" value="1"/>
</dbReference>
<feature type="compositionally biased region" description="Acidic residues" evidence="11">
    <location>
        <begin position="990"/>
        <end position="1006"/>
    </location>
</feature>
<feature type="region of interest" description="Disordered" evidence="11">
    <location>
        <begin position="794"/>
        <end position="850"/>
    </location>
</feature>
<keyword evidence="15" id="KW-1185">Reference proteome</keyword>
<keyword evidence="4" id="KW-0378">Hydrolase</keyword>
<feature type="compositionally biased region" description="Low complexity" evidence="11">
    <location>
        <begin position="2962"/>
        <end position="2974"/>
    </location>
</feature>
<feature type="compositionally biased region" description="Acidic residues" evidence="11">
    <location>
        <begin position="3137"/>
        <end position="3150"/>
    </location>
</feature>
<dbReference type="Proteomes" id="UP000274429">
    <property type="component" value="Unassembled WGS sequence"/>
</dbReference>
<feature type="region of interest" description="Disordered" evidence="11">
    <location>
        <begin position="296"/>
        <end position="348"/>
    </location>
</feature>
<evidence type="ECO:0000256" key="1">
    <source>
        <dbReference type="ARBA" id="ARBA00004123"/>
    </source>
</evidence>
<dbReference type="GO" id="GO:0005524">
    <property type="term" value="F:ATP binding"/>
    <property type="evidence" value="ECO:0007669"/>
    <property type="project" value="UniProtKB-KW"/>
</dbReference>
<feature type="compositionally biased region" description="Polar residues" evidence="11">
    <location>
        <begin position="410"/>
        <end position="423"/>
    </location>
</feature>
<dbReference type="Pfam" id="PF00385">
    <property type="entry name" value="Chromo"/>
    <property type="match status" value="1"/>
</dbReference>
<dbReference type="SUPFAM" id="SSF54160">
    <property type="entry name" value="Chromo domain-like"/>
    <property type="match status" value="2"/>
</dbReference>
<keyword evidence="10" id="KW-0539">Nucleus</keyword>
<evidence type="ECO:0000256" key="6">
    <source>
        <dbReference type="ARBA" id="ARBA00022853"/>
    </source>
</evidence>
<feature type="compositionally biased region" description="Basic residues" evidence="11">
    <location>
        <begin position="510"/>
        <end position="520"/>
    </location>
</feature>
<dbReference type="InterPro" id="IPR056342">
    <property type="entry name" value="HTH_CHD6-9"/>
</dbReference>
<feature type="compositionally biased region" description="Low complexity" evidence="11">
    <location>
        <begin position="1745"/>
        <end position="1759"/>
    </location>
</feature>
<feature type="compositionally biased region" description="Polar residues" evidence="11">
    <location>
        <begin position="1717"/>
        <end position="1732"/>
    </location>
</feature>
<evidence type="ECO:0000256" key="8">
    <source>
        <dbReference type="ARBA" id="ARBA00023125"/>
    </source>
</evidence>
<dbReference type="InterPro" id="IPR000330">
    <property type="entry name" value="SNF2_N"/>
</dbReference>
<feature type="compositionally biased region" description="Polar residues" evidence="11">
    <location>
        <begin position="2684"/>
        <end position="2697"/>
    </location>
</feature>
<feature type="compositionally biased region" description="Basic and acidic residues" evidence="11">
    <location>
        <begin position="583"/>
        <end position="601"/>
    </location>
</feature>
<dbReference type="InterPro" id="IPR000953">
    <property type="entry name" value="Chromo/chromo_shadow_dom"/>
</dbReference>
<feature type="region of interest" description="Disordered" evidence="11">
    <location>
        <begin position="2681"/>
        <end position="2795"/>
    </location>
</feature>
<evidence type="ECO:0000256" key="10">
    <source>
        <dbReference type="ARBA" id="ARBA00023242"/>
    </source>
</evidence>
<feature type="compositionally biased region" description="Low complexity" evidence="11">
    <location>
        <begin position="1928"/>
        <end position="1947"/>
    </location>
</feature>
<dbReference type="GO" id="GO:0006325">
    <property type="term" value="P:chromatin organization"/>
    <property type="evidence" value="ECO:0007669"/>
    <property type="project" value="UniProtKB-KW"/>
</dbReference>
<feature type="compositionally biased region" description="Low complexity" evidence="11">
    <location>
        <begin position="631"/>
        <end position="640"/>
    </location>
</feature>
<keyword evidence="2" id="KW-0677">Repeat</keyword>
<feature type="region of interest" description="Disordered" evidence="11">
    <location>
        <begin position="1928"/>
        <end position="1975"/>
    </location>
</feature>
<dbReference type="FunFam" id="3.40.50.300:FF:000015">
    <property type="entry name" value="chromodomain-helicase-DNA-binding protein 9 isoform X1"/>
    <property type="match status" value="1"/>
</dbReference>
<dbReference type="InterPro" id="IPR006576">
    <property type="entry name" value="BRK_domain"/>
</dbReference>
<dbReference type="Gene3D" id="3.40.5.120">
    <property type="match status" value="1"/>
</dbReference>
<dbReference type="CDD" id="cd17995">
    <property type="entry name" value="DEXHc_CHD6_7_8_9"/>
    <property type="match status" value="1"/>
</dbReference>
<dbReference type="InterPro" id="IPR037259">
    <property type="entry name" value="BRK_sf"/>
</dbReference>
<name>A0A158RDH5_HYDTA</name>
<dbReference type="PANTHER" id="PTHR46850">
    <property type="entry name" value="CHROMODOMAIN-HELICASE-DNA-BINDING PROTEIN 9"/>
    <property type="match status" value="1"/>
</dbReference>
<feature type="compositionally biased region" description="Polar residues" evidence="11">
    <location>
        <begin position="100"/>
        <end position="127"/>
    </location>
</feature>
<evidence type="ECO:0000256" key="3">
    <source>
        <dbReference type="ARBA" id="ARBA00022741"/>
    </source>
</evidence>
<dbReference type="Pfam" id="PF07533">
    <property type="entry name" value="BRK"/>
    <property type="match status" value="1"/>
</dbReference>
<evidence type="ECO:0000313" key="16">
    <source>
        <dbReference type="WBParaSite" id="TTAC_0000062401-mRNA-1"/>
    </source>
</evidence>
<protein>
    <submittedName>
        <fullName evidence="16">Chromo domain-containing protein</fullName>
    </submittedName>
</protein>
<feature type="region of interest" description="Disordered" evidence="11">
    <location>
        <begin position="2120"/>
        <end position="2143"/>
    </location>
</feature>
<dbReference type="CDD" id="cd18793">
    <property type="entry name" value="SF2_C_SNF"/>
    <property type="match status" value="1"/>
</dbReference>
<feature type="compositionally biased region" description="Basic residues" evidence="11">
    <location>
        <begin position="952"/>
        <end position="970"/>
    </location>
</feature>
<feature type="region of interest" description="Disordered" evidence="11">
    <location>
        <begin position="2618"/>
        <end position="2643"/>
    </location>
</feature>
<feature type="compositionally biased region" description="Basic and acidic residues" evidence="11">
    <location>
        <begin position="802"/>
        <end position="816"/>
    </location>
</feature>
<dbReference type="Gene3D" id="3.40.50.300">
    <property type="entry name" value="P-loop containing nucleotide triphosphate hydrolases"/>
    <property type="match status" value="1"/>
</dbReference>
<feature type="region of interest" description="Disordered" evidence="11">
    <location>
        <begin position="228"/>
        <end position="268"/>
    </location>
</feature>
<feature type="compositionally biased region" description="Polar residues" evidence="11">
    <location>
        <begin position="3110"/>
        <end position="3134"/>
    </location>
</feature>
<dbReference type="OrthoDB" id="5857104at2759"/>
<evidence type="ECO:0000259" key="13">
    <source>
        <dbReference type="PROSITE" id="PS51194"/>
    </source>
</evidence>
<evidence type="ECO:0000256" key="11">
    <source>
        <dbReference type="SAM" id="MobiDB-lite"/>
    </source>
</evidence>
<dbReference type="PROSITE" id="PS51194">
    <property type="entry name" value="HELICASE_CTER"/>
    <property type="match status" value="1"/>
</dbReference>
<dbReference type="SMART" id="SM00487">
    <property type="entry name" value="DEXDc"/>
    <property type="match status" value="1"/>
</dbReference>
<evidence type="ECO:0000259" key="12">
    <source>
        <dbReference type="PROSITE" id="PS51192"/>
    </source>
</evidence>
<feature type="region of interest" description="Disordered" evidence="11">
    <location>
        <begin position="3110"/>
        <end position="3186"/>
    </location>
</feature>
<feature type="domain" description="Helicase ATP-binding" evidence="12">
    <location>
        <begin position="1097"/>
        <end position="1302"/>
    </location>
</feature>
<dbReference type="Pfam" id="PF00271">
    <property type="entry name" value="Helicase_C"/>
    <property type="match status" value="1"/>
</dbReference>
<keyword evidence="5" id="KW-0067">ATP-binding</keyword>
<evidence type="ECO:0000256" key="7">
    <source>
        <dbReference type="ARBA" id="ARBA00023015"/>
    </source>
</evidence>
<proteinExistence type="predicted"/>
<feature type="region of interest" description="Disordered" evidence="11">
    <location>
        <begin position="410"/>
        <end position="468"/>
    </location>
</feature>
<feature type="region of interest" description="Disordered" evidence="11">
    <location>
        <begin position="3063"/>
        <end position="3082"/>
    </location>
</feature>
<feature type="compositionally biased region" description="Basic residues" evidence="11">
    <location>
        <begin position="648"/>
        <end position="678"/>
    </location>
</feature>
<dbReference type="InterPro" id="IPR023780">
    <property type="entry name" value="Chromo_domain"/>
</dbReference>
<feature type="compositionally biased region" description="Basic and acidic residues" evidence="11">
    <location>
        <begin position="1963"/>
        <end position="1975"/>
    </location>
</feature>
<evidence type="ECO:0000313" key="14">
    <source>
        <dbReference type="EMBL" id="VDM16760.1"/>
    </source>
</evidence>
<feature type="region of interest" description="Disordered" evidence="11">
    <location>
        <begin position="27"/>
        <end position="64"/>
    </location>
</feature>
<dbReference type="WBParaSite" id="TTAC_0000062401-mRNA-1">
    <property type="protein sequence ID" value="TTAC_0000062401-mRNA-1"/>
    <property type="gene ID" value="TTAC_0000062401"/>
</dbReference>
<feature type="compositionally biased region" description="Low complexity" evidence="11">
    <location>
        <begin position="3006"/>
        <end position="3020"/>
    </location>
</feature>
<feature type="compositionally biased region" description="Acidic residues" evidence="11">
    <location>
        <begin position="684"/>
        <end position="694"/>
    </location>
</feature>
<feature type="compositionally biased region" description="Low complexity" evidence="11">
    <location>
        <begin position="137"/>
        <end position="156"/>
    </location>
</feature>
<reference evidence="16" key="1">
    <citation type="submission" date="2016-04" db="UniProtKB">
        <authorList>
            <consortium name="WormBaseParasite"/>
        </authorList>
    </citation>
    <scope>IDENTIFICATION</scope>
</reference>
<evidence type="ECO:0000256" key="2">
    <source>
        <dbReference type="ARBA" id="ARBA00022737"/>
    </source>
</evidence>
<feature type="compositionally biased region" description="Basic and acidic residues" evidence="11">
    <location>
        <begin position="825"/>
        <end position="848"/>
    </location>
</feature>
<feature type="region of interest" description="Disordered" evidence="11">
    <location>
        <begin position="98"/>
        <end position="156"/>
    </location>
</feature>
<feature type="region of interest" description="Disordered" evidence="11">
    <location>
        <begin position="2950"/>
        <end position="2974"/>
    </location>
</feature>
<keyword evidence="7" id="KW-0805">Transcription regulation</keyword>
<dbReference type="InterPro" id="IPR038718">
    <property type="entry name" value="SNF2-like_sf"/>
</dbReference>
<dbReference type="InterPro" id="IPR051493">
    <property type="entry name" value="CHD"/>
</dbReference>
<feature type="region of interest" description="Disordered" evidence="11">
    <location>
        <begin position="2997"/>
        <end position="3020"/>
    </location>
</feature>
<comment type="subcellular location">
    <subcellularLocation>
        <location evidence="1">Nucleus</location>
    </subcellularLocation>
</comment>
<dbReference type="EMBL" id="UYWX01000068">
    <property type="protein sequence ID" value="VDM16760.1"/>
    <property type="molecule type" value="Genomic_DNA"/>
</dbReference>
<keyword evidence="3" id="KW-0547">Nucleotide-binding</keyword>
<dbReference type="InterPro" id="IPR014001">
    <property type="entry name" value="Helicase_ATP-bd"/>
</dbReference>
<dbReference type="GO" id="GO:0003677">
    <property type="term" value="F:DNA binding"/>
    <property type="evidence" value="ECO:0007669"/>
    <property type="project" value="UniProtKB-KW"/>
</dbReference>
<feature type="domain" description="Helicase C-terminal" evidence="13">
    <location>
        <begin position="1448"/>
        <end position="1598"/>
    </location>
</feature>
<feature type="compositionally biased region" description="Polar residues" evidence="11">
    <location>
        <begin position="34"/>
        <end position="64"/>
    </location>
</feature>
<feature type="region of interest" description="Disordered" evidence="11">
    <location>
        <begin position="942"/>
        <end position="1006"/>
    </location>
</feature>
<feature type="compositionally biased region" description="Low complexity" evidence="11">
    <location>
        <begin position="296"/>
        <end position="315"/>
    </location>
</feature>
<dbReference type="PROSITE" id="PS51192">
    <property type="entry name" value="HELICASE_ATP_BIND_1"/>
    <property type="match status" value="1"/>
</dbReference>
<feature type="region of interest" description="Disordered" evidence="11">
    <location>
        <begin position="1717"/>
        <end position="1797"/>
    </location>
</feature>
<dbReference type="Gene3D" id="3.40.50.10810">
    <property type="entry name" value="Tandem AAA-ATPase domain"/>
    <property type="match status" value="1"/>
</dbReference>
<reference evidence="14 15" key="2">
    <citation type="submission" date="2018-11" db="EMBL/GenBank/DDBJ databases">
        <authorList>
            <consortium name="Pathogen Informatics"/>
        </authorList>
    </citation>
    <scope>NUCLEOTIDE SEQUENCE [LARGE SCALE GENOMIC DNA]</scope>
</reference>
<dbReference type="SUPFAM" id="SSF160481">
    <property type="entry name" value="BRK domain-like"/>
    <property type="match status" value="1"/>
</dbReference>
<feature type="compositionally biased region" description="Basic residues" evidence="11">
    <location>
        <begin position="1783"/>
        <end position="1793"/>
    </location>
</feature>
<sequence length="3186" mass="347630">MDSQSYSGFNASGSSFLQELTVEDPAKDVYAGSQVPQQRPYQTFQDPTSGHYSTPSDVSPGSYYNGQYNVDPYYFNHPIYSQRGKYSETPYVAAPLPLQPSANPQVTSRSVSGQPSMGANWAETQQPPQYPSDPYTPQSTFHSSGGSSRMSVASYPPSHVVPVSGSSTHQSYRNSTGNPYSVAPGSYCHSELSPGTYSGLSSPPPPQQQSLSHAMSVNGEPINPYAQQSRVLPNIPRQQLPKATVKRPSKQRGGGLVTKPPYPHHPMHEPAALERFVNSQCPLNVISVGATNELPSHSLSLPPQSQQPIPPASAIGNLQMCPSVEQPPHASPSIESRQAVAKPKTMSPAILEREGSQVRLSSFMDSSVSQALTPSPLRVKSPDLGMSALQPCANTSIMSSSHISPPITSQLASSLVNSPQTAAFSPRLEQVPEGSPQPPSLKSPLPIQSPPASSSNDNLPPILPKETLEVEEDLMAEIKSTELCSVEQSAPGEVSIPALSKASLEAGKATQKRLRGRKRKIEQSEDKGEAGSLKPLPTTEKKKSFKGTDTTGRRKANLSASSGAKRSRRKIIPSKITMNYDLDENKQETEVDNLHNSRLSEVKSSVTLEGGDDEDTMAASVAPTEVDEESVTATTTTTTEETTEILLKRPRPPPRLRASRPKKKRSLKSLMKKKRRGAYHYGDESDGSDSDDDGGGGASSRVILHTVASSHSINPQLGDGNSLDTSARRSGRRGTDRKKYTIDSVDFGLSDDGDGEGGDSVDASDSETVEGSGRRSDADFVVVKVVEKILGRRMSTRPVKKQQKEKSCASPKEDRLNANMQKSLYGEKSEGKVELEHRVDGSQRQEKAEVEEEEEQVEEFYLKYKGFSYMHCEWKALDEITDPRIATKLKKFLSKNGTEPLPPPSADDDDGTTVLFNPDYVEVDRVLDIRIYDRVSGDIVTDDVLNPDGTIKRHQCQQRSRKKRGRPSRSRIREEGLEDEAATTNADTPDTVESETQDEAPALDDEQPATVTYYLVKWRSLPYEDATWELAEDVDPAKVREYMRIRNPPKNPPVIRDSNHKIIRPDPSVWRPITEDEVYRNDNRLREYQVEGVNWLSFCWYNKRNCILADEMGLGKTVQSIAFLLEVVKAGVAGPFLIIVPLSTVGNWQREFENWSDLNAIVYHGSAVSRSMIQEYELFYHRKKATGGSVVPLSVSGSNLFNSQYRHDVYKFNALITTFEVLMSDIEFFGKMHWAVAIIDEAHRLKNKKCKLGEGLRYLDLPWETDYGLHIALQDHRVLLTGTPLQNNVEELFGLLNFLEPERFACASTFLAEFGELKTEQQVEDLKTLLKPMMLRRLKEDVEKSLAPKEETIIEVELTNLQKKYYRAIMERNFTFLCKGTTGSNMPNLMNVMMELRKCCNHPFLIKGAEEAILSEQRVLAEADPSKPYNEEQQMFNAMLNASGKLVLIHKLLPKLKAGGHKVLVFSQMIRVLDILEDYLVYQGFSFERIDGRIHGLMRQEAIDRFCNDPDKFVFLLCTKAGGLGINLTAADVVIIYDSDWNPQNDLQAQARCHRIGQQKMVKVYRLITRNTYEREMFDRASLKLGLDKAVLQSTGAHARQAQLSKKEVEELLKKGAYGALMDDDKAGDDFCEEDIDQILQSRSHVVQLEQGEKNSTFSKATFSISDNRNDIALDDPDFWQKWAKKAGVEEVGLEFEDLIMTTPRQRRQTHRYTAELNEQQSSNSLTHSQCASRLPNGNNGGGSNAESSDGENSSGESTGADDDGGDSRASGATIGNTASSSKIKHKKSKKSRRNEEGIGESIDRVDLFRVEKCLFTWSWGRWAHAIDCFPFKRAISEMEMQRIARCILGYALKVTPVLTSGGDARVRSVVMEMINSADVNGLRTIADVVQSLKASSNEVSWRGPGGISSANTGCGVVVRRGRRAGLRVGSLGTDSPNGPSTPTTPTALNFDMDPASTANTPKQEDHSHDVSKREEDLDQVDFGITSDSFKRHLVRAGGRLLARVYTLYFLHTEIVGLEHADGLCDGSLDHSIFTQLAESLPPLKALDADVPADWWDSCCDKCLLLGVFKHGWEKYFAIRDDPAFCFYHRIYGSNAPSIPIPSTIGTLKGVAGIKMKMEEHEEGGDADPTLRPEETEEEDDDEKTLAIAADDATVSTLRPKSEDIKAEVGDVETEAQLPPPLLLFPAVVDLNSRMRKLIAYFQRVRAQVELEAVHNLRSECIPSVTAQPYLEQRIIKWSRREEADFYRVVSSFGVEQVLRSPPHSPTSSRRPGVGRVFVGYNWTNFKVLANLSKKSDQAITEYYNSFLTMCHRVCNEPLPEGMPAPVCSLPTTTTYGSCPADEVIPVAPISEERATRTLSRIKLLNRIRNNILTHEHLDERLALCQRSSDLPEWWVPGQHDRELLQAVARHGLARTDLNILPDKKFSFSRVSALVRRQLLKNPSALHGVAPPTASTSTDTIVGGSLSVSEVEARASLAAAASVAARAVAAELEAKIDAANVSRSEGSVSFGSARKELENQGSSIENQPESGSFEDCTNAVIPTEPNPDSPLPDIKSTNNEHFKWSLQFATSLAVGWPKDRAIHNRLEMVCQCIETGHWPLPRRYILNNVEELGRYHLADSTGGGSRDVSPAPPSSPDISTQKKALTSTEAATLAALSAAGYTSIDQVLAFQAAVVAGNASASGHQSDIGTGTQTSPAVVSSRGGRGGGRGSRGGRGRGRGSRGGGVGTYSREDFASAASLAAAAKNSDSPLPTRGRGSRGGQMLPPRSSPGSTRGRKRKFEATETKTSLPPPESSAWEVNVPLISLVNGNLIHGEKAPKRRHLEAWLEAHPDYMPYSVEPEDQVIFNRVAKARGQDTSAMEALAYRHYMSSVLSKVASYAASSSSQRPTASTPTASTSELMEHQQKQLLAFVAASAYSGNPAYASLIASALGYSQAAAAAAVAAASSAPSSAQQKSIDSEKPSNSSETKSSASNASDLITMGASVLMASKHFLTDDQAKRSGGTGVSLVPSTSSSSAAAGQLTPENLQSVLTAYQQAASFVAAAYMYNPSLYGQHFTTGSNSNTNAAGNSGSTPSTSSSNTAVIGSSDAFQRQQMSNLLSSVFGSAAMNSQSTPEKITEVSASSPQPPAQLTSRQETEEEEPIPGDEEEVISGAGSGGKPAIVATGEGGGSSSAGDGDVLDLSKPE</sequence>
<evidence type="ECO:0000313" key="15">
    <source>
        <dbReference type="Proteomes" id="UP000274429"/>
    </source>
</evidence>
<evidence type="ECO:0000256" key="5">
    <source>
        <dbReference type="ARBA" id="ARBA00022840"/>
    </source>
</evidence>
<dbReference type="Pfam" id="PF00176">
    <property type="entry name" value="SNF2-rel_dom"/>
    <property type="match status" value="1"/>
</dbReference>
<feature type="region of interest" description="Disordered" evidence="11">
    <location>
        <begin position="483"/>
        <end position="775"/>
    </location>
</feature>
<evidence type="ECO:0000256" key="9">
    <source>
        <dbReference type="ARBA" id="ARBA00023163"/>
    </source>
</evidence>
<gene>
    <name evidence="14" type="ORF">TTAC_LOCUS625</name>
</gene>
<feature type="compositionally biased region" description="Low complexity" evidence="11">
    <location>
        <begin position="2735"/>
        <end position="2744"/>
    </location>
</feature>
<dbReference type="InterPro" id="IPR027417">
    <property type="entry name" value="P-loop_NTPase"/>
</dbReference>
<keyword evidence="9" id="KW-0804">Transcription</keyword>
<dbReference type="Gene3D" id="2.40.50.40">
    <property type="match status" value="2"/>
</dbReference>
<dbReference type="SMART" id="SM00592">
    <property type="entry name" value="BRK"/>
    <property type="match status" value="1"/>
</dbReference>
<dbReference type="SUPFAM" id="SSF52540">
    <property type="entry name" value="P-loop containing nucleoside triphosphate hydrolases"/>
    <property type="match status" value="2"/>
</dbReference>
<dbReference type="GO" id="GO:0005634">
    <property type="term" value="C:nucleus"/>
    <property type="evidence" value="ECO:0007669"/>
    <property type="project" value="UniProtKB-SubCell"/>
</dbReference>
<dbReference type="PANTHER" id="PTHR46850:SF1">
    <property type="entry name" value="CHROMODOMAIN-HELICASE-DNA-BINDING PROTEIN 9"/>
    <property type="match status" value="1"/>
</dbReference>
<dbReference type="SMART" id="SM00298">
    <property type="entry name" value="CHROMO"/>
    <property type="match status" value="2"/>
</dbReference>
<dbReference type="Pfam" id="PF23078">
    <property type="entry name" value="HTH_CHD6-9"/>
    <property type="match status" value="1"/>
</dbReference>
<dbReference type="GO" id="GO:0016787">
    <property type="term" value="F:hydrolase activity"/>
    <property type="evidence" value="ECO:0007669"/>
    <property type="project" value="UniProtKB-KW"/>
</dbReference>
<dbReference type="STRING" id="6205.A0A158RDH5"/>
<feature type="compositionally biased region" description="Acidic residues" evidence="11">
    <location>
        <begin position="749"/>
        <end position="768"/>
    </location>
</feature>